<evidence type="ECO:0000259" key="1">
    <source>
        <dbReference type="Pfam" id="PF00534"/>
    </source>
</evidence>
<gene>
    <name evidence="2" type="ORF">ACFPT7_17820</name>
</gene>
<proteinExistence type="predicted"/>
<organism evidence="2 3">
    <name type="scientific">Acidicapsa dinghuensis</name>
    <dbReference type="NCBI Taxonomy" id="2218256"/>
    <lineage>
        <taxon>Bacteria</taxon>
        <taxon>Pseudomonadati</taxon>
        <taxon>Acidobacteriota</taxon>
        <taxon>Terriglobia</taxon>
        <taxon>Terriglobales</taxon>
        <taxon>Acidobacteriaceae</taxon>
        <taxon>Acidicapsa</taxon>
    </lineage>
</organism>
<dbReference type="InterPro" id="IPR001296">
    <property type="entry name" value="Glyco_trans_1"/>
</dbReference>
<keyword evidence="2" id="KW-0808">Transferase</keyword>
<accession>A0ABW1EIP3</accession>
<dbReference type="PANTHER" id="PTHR45947">
    <property type="entry name" value="SULFOQUINOVOSYL TRANSFERASE SQD2"/>
    <property type="match status" value="1"/>
</dbReference>
<dbReference type="InterPro" id="IPR050194">
    <property type="entry name" value="Glycosyltransferase_grp1"/>
</dbReference>
<evidence type="ECO:0000313" key="2">
    <source>
        <dbReference type="EMBL" id="MFC5864169.1"/>
    </source>
</evidence>
<keyword evidence="3" id="KW-1185">Reference proteome</keyword>
<comment type="caution">
    <text evidence="2">The sequence shown here is derived from an EMBL/GenBank/DDBJ whole genome shotgun (WGS) entry which is preliminary data.</text>
</comment>
<reference evidence="3" key="1">
    <citation type="journal article" date="2019" name="Int. J. Syst. Evol. Microbiol.">
        <title>The Global Catalogue of Microorganisms (GCM) 10K type strain sequencing project: providing services to taxonomists for standard genome sequencing and annotation.</title>
        <authorList>
            <consortium name="The Broad Institute Genomics Platform"/>
            <consortium name="The Broad Institute Genome Sequencing Center for Infectious Disease"/>
            <person name="Wu L."/>
            <person name="Ma J."/>
        </authorList>
    </citation>
    <scope>NUCLEOTIDE SEQUENCE [LARGE SCALE GENOMIC DNA]</scope>
    <source>
        <strain evidence="3">JCM 4087</strain>
    </source>
</reference>
<dbReference type="PANTHER" id="PTHR45947:SF3">
    <property type="entry name" value="SULFOQUINOVOSYL TRANSFERASE SQD2"/>
    <property type="match status" value="1"/>
</dbReference>
<dbReference type="SUPFAM" id="SSF53756">
    <property type="entry name" value="UDP-Glycosyltransferase/glycogen phosphorylase"/>
    <property type="match status" value="1"/>
</dbReference>
<sequence>MRKVLIVQSEMKHYRLAFFEGLYKALQRDGIVLTVAYSNSNTLQAERKDRIDLQPPIGKRVKGRWFFGRFIYQDVWEDVLASDLVIVGSEVKFLINPAIMTMSALGLKKVAFWGLGPNRHPDRSPMTEWFKQHFFTWVDWWFAYTESIADYLKSRGMSPDRVTNVQNATDTAELKQLISNISEEEVEEAKIALTGQSSSRIGLYCGFIGAIKELPFLLEAARSAKKKCPEFHLIIVGDGPDRVQLQREIEHEPWIHYVGFKNHEQGAIYYKMADVFLLGGTVGLAVVDCFAAGLPLIATVLNTHPPEISYVKHGHNGLLVAHDVQAFTDSILNVLFDPSLMERLRRGAHESGNQYTMEAMVENYRVGVHKCLAMRKSASSSFARESLTRTAND</sequence>
<dbReference type="GO" id="GO:0016757">
    <property type="term" value="F:glycosyltransferase activity"/>
    <property type="evidence" value="ECO:0007669"/>
    <property type="project" value="UniProtKB-KW"/>
</dbReference>
<dbReference type="Proteomes" id="UP001596091">
    <property type="component" value="Unassembled WGS sequence"/>
</dbReference>
<name>A0ABW1EIP3_9BACT</name>
<evidence type="ECO:0000313" key="3">
    <source>
        <dbReference type="Proteomes" id="UP001596091"/>
    </source>
</evidence>
<protein>
    <submittedName>
        <fullName evidence="2">Glycosyltransferase family 4 protein</fullName>
        <ecNumber evidence="2">2.4.-.-</ecNumber>
    </submittedName>
</protein>
<feature type="domain" description="Glycosyl transferase family 1" evidence="1">
    <location>
        <begin position="200"/>
        <end position="348"/>
    </location>
</feature>
<dbReference type="CDD" id="cd03801">
    <property type="entry name" value="GT4_PimA-like"/>
    <property type="match status" value="1"/>
</dbReference>
<dbReference type="Pfam" id="PF00534">
    <property type="entry name" value="Glycos_transf_1"/>
    <property type="match status" value="1"/>
</dbReference>
<dbReference type="EMBL" id="JBHSPH010000008">
    <property type="protein sequence ID" value="MFC5864169.1"/>
    <property type="molecule type" value="Genomic_DNA"/>
</dbReference>
<dbReference type="RefSeq" id="WP_263340702.1">
    <property type="nucleotide sequence ID" value="NZ_JAGSYH010000006.1"/>
</dbReference>
<dbReference type="Gene3D" id="3.40.50.2000">
    <property type="entry name" value="Glycogen Phosphorylase B"/>
    <property type="match status" value="2"/>
</dbReference>
<dbReference type="EC" id="2.4.-.-" evidence="2"/>
<keyword evidence="2" id="KW-0328">Glycosyltransferase</keyword>